<comment type="similarity">
    <text evidence="3 8">Belongs to the HMBS family.</text>
</comment>
<evidence type="ECO:0000313" key="11">
    <source>
        <dbReference type="EMBL" id="PTN07537.1"/>
    </source>
</evidence>
<reference evidence="11 12" key="1">
    <citation type="submission" date="2018-04" db="EMBL/GenBank/DDBJ databases">
        <title>Genomic Encyclopedia of Archaeal and Bacterial Type Strains, Phase II (KMG-II): from individual species to whole genera.</title>
        <authorList>
            <person name="Goeker M."/>
        </authorList>
    </citation>
    <scope>NUCLEOTIDE SEQUENCE [LARGE SCALE GENOMIC DNA]</scope>
    <source>
        <strain evidence="11 12">DSM 28823</strain>
    </source>
</reference>
<dbReference type="CDD" id="cd13646">
    <property type="entry name" value="PBP2_EcHMBS_like"/>
    <property type="match status" value="1"/>
</dbReference>
<gene>
    <name evidence="8" type="primary">hemC</name>
    <name evidence="11" type="ORF">C8N47_11662</name>
</gene>
<dbReference type="InterPro" id="IPR022418">
    <property type="entry name" value="Porphobilinogen_deaminase_C"/>
</dbReference>
<dbReference type="Gene3D" id="3.30.160.40">
    <property type="entry name" value="Porphobilinogen deaminase, C-terminal domain"/>
    <property type="match status" value="1"/>
</dbReference>
<dbReference type="AlphaFoldDB" id="A0A2T5BZ46"/>
<comment type="catalytic activity">
    <reaction evidence="7 8">
        <text>4 porphobilinogen + H2O = hydroxymethylbilane + 4 NH4(+)</text>
        <dbReference type="Rhea" id="RHEA:13185"/>
        <dbReference type="ChEBI" id="CHEBI:15377"/>
        <dbReference type="ChEBI" id="CHEBI:28938"/>
        <dbReference type="ChEBI" id="CHEBI:57845"/>
        <dbReference type="ChEBI" id="CHEBI:58126"/>
        <dbReference type="EC" id="2.5.1.61"/>
    </reaction>
</comment>
<dbReference type="GO" id="GO:0004418">
    <property type="term" value="F:hydroxymethylbilane synthase activity"/>
    <property type="evidence" value="ECO:0007669"/>
    <property type="project" value="UniProtKB-UniRule"/>
</dbReference>
<dbReference type="Gene3D" id="3.40.190.10">
    <property type="entry name" value="Periplasmic binding protein-like II"/>
    <property type="match status" value="2"/>
</dbReference>
<evidence type="ECO:0000256" key="1">
    <source>
        <dbReference type="ARBA" id="ARBA00002869"/>
    </source>
</evidence>
<evidence type="ECO:0000256" key="7">
    <source>
        <dbReference type="ARBA" id="ARBA00048169"/>
    </source>
</evidence>
<dbReference type="PRINTS" id="PR00151">
    <property type="entry name" value="PORPHBDMNASE"/>
</dbReference>
<dbReference type="SUPFAM" id="SSF53850">
    <property type="entry name" value="Periplasmic binding protein-like II"/>
    <property type="match status" value="1"/>
</dbReference>
<evidence type="ECO:0000259" key="10">
    <source>
        <dbReference type="Pfam" id="PF03900"/>
    </source>
</evidence>
<dbReference type="InterPro" id="IPR022419">
    <property type="entry name" value="Porphobilin_deaminase_cofac_BS"/>
</dbReference>
<comment type="pathway">
    <text evidence="2">Porphyrin-containing compound metabolism; protoporphyrin-IX biosynthesis; coproporphyrinogen-III from 5-aminolevulinate: step 2/4.</text>
</comment>
<dbReference type="HAMAP" id="MF_00260">
    <property type="entry name" value="Porphobil_deam"/>
    <property type="match status" value="1"/>
</dbReference>
<dbReference type="FunFam" id="3.40.190.10:FF:000005">
    <property type="entry name" value="Porphobilinogen deaminase"/>
    <property type="match status" value="1"/>
</dbReference>
<evidence type="ECO:0000259" key="9">
    <source>
        <dbReference type="Pfam" id="PF01379"/>
    </source>
</evidence>
<accession>A0A2T5BZ46</accession>
<proteinExistence type="inferred from homology"/>
<feature type="modified residue" description="S-(dipyrrolylmethanemethyl)cysteine" evidence="8">
    <location>
        <position position="242"/>
    </location>
</feature>
<keyword evidence="12" id="KW-1185">Reference proteome</keyword>
<evidence type="ECO:0000256" key="8">
    <source>
        <dbReference type="HAMAP-Rule" id="MF_00260"/>
    </source>
</evidence>
<evidence type="ECO:0000256" key="5">
    <source>
        <dbReference type="ARBA" id="ARBA00022679"/>
    </source>
</evidence>
<dbReference type="InterPro" id="IPR036803">
    <property type="entry name" value="Porphobilinogen_deaminase_C_sf"/>
</dbReference>
<dbReference type="NCBIfam" id="TIGR00212">
    <property type="entry name" value="hemC"/>
    <property type="match status" value="1"/>
</dbReference>
<evidence type="ECO:0000256" key="6">
    <source>
        <dbReference type="ARBA" id="ARBA00023244"/>
    </source>
</evidence>
<comment type="caution">
    <text evidence="11">The sequence shown here is derived from an EMBL/GenBank/DDBJ whole genome shotgun (WGS) entry which is preliminary data.</text>
</comment>
<dbReference type="PROSITE" id="PS00533">
    <property type="entry name" value="PORPHOBILINOGEN_DEAM"/>
    <property type="match status" value="1"/>
</dbReference>
<evidence type="ECO:0000313" key="12">
    <source>
        <dbReference type="Proteomes" id="UP000243525"/>
    </source>
</evidence>
<comment type="cofactor">
    <cofactor evidence="8">
        <name>dipyrromethane</name>
        <dbReference type="ChEBI" id="CHEBI:60342"/>
    </cofactor>
    <text evidence="8">Binds 1 dipyrromethane group covalently.</text>
</comment>
<keyword evidence="6 8" id="KW-0627">Porphyrin biosynthesis</keyword>
<organism evidence="11 12">
    <name type="scientific">Mangrovibacterium marinum</name>
    <dbReference type="NCBI Taxonomy" id="1639118"/>
    <lineage>
        <taxon>Bacteria</taxon>
        <taxon>Pseudomonadati</taxon>
        <taxon>Bacteroidota</taxon>
        <taxon>Bacteroidia</taxon>
        <taxon>Marinilabiliales</taxon>
        <taxon>Prolixibacteraceae</taxon>
        <taxon>Mangrovibacterium</taxon>
    </lineage>
</organism>
<dbReference type="FunFam" id="3.40.190.10:FF:000004">
    <property type="entry name" value="Porphobilinogen deaminase"/>
    <property type="match status" value="1"/>
</dbReference>
<comment type="miscellaneous">
    <text evidence="8">The porphobilinogen subunits are added to the dipyrromethane group.</text>
</comment>
<dbReference type="Proteomes" id="UP000243525">
    <property type="component" value="Unassembled WGS sequence"/>
</dbReference>
<keyword evidence="5 8" id="KW-0808">Transferase</keyword>
<dbReference type="EC" id="2.5.1.61" evidence="8"/>
<dbReference type="Pfam" id="PF03900">
    <property type="entry name" value="Porphobil_deamC"/>
    <property type="match status" value="1"/>
</dbReference>
<evidence type="ECO:0000256" key="3">
    <source>
        <dbReference type="ARBA" id="ARBA00005638"/>
    </source>
</evidence>
<dbReference type="PANTHER" id="PTHR11557:SF0">
    <property type="entry name" value="PORPHOBILINOGEN DEAMINASE"/>
    <property type="match status" value="1"/>
</dbReference>
<dbReference type="InterPro" id="IPR022417">
    <property type="entry name" value="Porphobilin_deaminase_N"/>
</dbReference>
<dbReference type="PANTHER" id="PTHR11557">
    <property type="entry name" value="PORPHOBILINOGEN DEAMINASE"/>
    <property type="match status" value="1"/>
</dbReference>
<dbReference type="GO" id="GO:0006782">
    <property type="term" value="P:protoporphyrinogen IX biosynthetic process"/>
    <property type="evidence" value="ECO:0007669"/>
    <property type="project" value="UniProtKB-UniRule"/>
</dbReference>
<dbReference type="GO" id="GO:0005737">
    <property type="term" value="C:cytoplasm"/>
    <property type="evidence" value="ECO:0007669"/>
    <property type="project" value="UniProtKB-UniRule"/>
</dbReference>
<evidence type="ECO:0000256" key="4">
    <source>
        <dbReference type="ARBA" id="ARBA00011245"/>
    </source>
</evidence>
<dbReference type="EMBL" id="QAAD01000016">
    <property type="protein sequence ID" value="PTN07537.1"/>
    <property type="molecule type" value="Genomic_DNA"/>
</dbReference>
<comment type="subunit">
    <text evidence="4 8">Monomer.</text>
</comment>
<dbReference type="SUPFAM" id="SSF54782">
    <property type="entry name" value="Porphobilinogen deaminase (hydroxymethylbilane synthase), C-terminal domain"/>
    <property type="match status" value="1"/>
</dbReference>
<dbReference type="OrthoDB" id="9810298at2"/>
<evidence type="ECO:0000256" key="2">
    <source>
        <dbReference type="ARBA" id="ARBA00004735"/>
    </source>
</evidence>
<feature type="domain" description="Porphobilinogen deaminase C-terminal" evidence="10">
    <location>
        <begin position="227"/>
        <end position="295"/>
    </location>
</feature>
<sequence length="309" mass="33625">MSNNTIKIGTRGSKLALWQANTVKAAIATAFPDLTVEIVIIKTKGDIILDVSLSKIGDKGLFTKEIETALINGDVDLAVHSLKDLPTELPEGLCIGGMLPRGEVRDVFISKDGRKLSEMTANDRIATSSLRRKAQLLAYNPNLNIVDIRGNVDTRLKKMKEGHCDALLMAGAGIIRLGYEDYITELLDPKVVLPAVSQGAVAIEIRDEDERIQRIIDAVSDEQTWNTTMAERWLLRTLEGGCQVPVACYSTVESDQLSLTGLVASIDGKQVIRKSVSCPIDEGSEKAIELAEAILAEGGKEILDQIRTE</sequence>
<feature type="domain" description="Porphobilinogen deaminase N-terminal" evidence="9">
    <location>
        <begin position="6"/>
        <end position="213"/>
    </location>
</feature>
<dbReference type="Pfam" id="PF01379">
    <property type="entry name" value="Porphobil_deam"/>
    <property type="match status" value="1"/>
</dbReference>
<comment type="function">
    <text evidence="1 8">Tetrapolymerization of the monopyrrole PBG into the hydroxymethylbilane pre-uroporphyrinogen in several discrete steps.</text>
</comment>
<protein>
    <recommendedName>
        <fullName evidence="8">Porphobilinogen deaminase</fullName>
        <shortName evidence="8">PBG</shortName>
        <ecNumber evidence="8">2.5.1.61</ecNumber>
    </recommendedName>
    <alternativeName>
        <fullName evidence="8">Hydroxymethylbilane synthase</fullName>
        <shortName evidence="8">HMBS</shortName>
    </alternativeName>
    <alternativeName>
        <fullName evidence="8">Pre-uroporphyrinogen synthase</fullName>
    </alternativeName>
</protein>
<dbReference type="InterPro" id="IPR000860">
    <property type="entry name" value="HemC"/>
</dbReference>
<dbReference type="RefSeq" id="WP_107823231.1">
    <property type="nucleotide sequence ID" value="NZ_OY782574.1"/>
</dbReference>
<name>A0A2T5BZ46_9BACT</name>
<dbReference type="PIRSF" id="PIRSF001438">
    <property type="entry name" value="4pyrrol_synth_OHMeBilane_synth"/>
    <property type="match status" value="1"/>
</dbReference>